<dbReference type="GO" id="GO:0050525">
    <property type="term" value="F:cutinase activity"/>
    <property type="evidence" value="ECO:0007669"/>
    <property type="project" value="UniProtKB-EC"/>
</dbReference>
<dbReference type="InterPro" id="IPR029058">
    <property type="entry name" value="AB_hydrolase_fold"/>
</dbReference>
<accession>A0A420I3M3</accession>
<organism evidence="10 11">
    <name type="scientific">Erysiphe neolycopersici</name>
    <dbReference type="NCBI Taxonomy" id="212602"/>
    <lineage>
        <taxon>Eukaryota</taxon>
        <taxon>Fungi</taxon>
        <taxon>Dikarya</taxon>
        <taxon>Ascomycota</taxon>
        <taxon>Pezizomycotina</taxon>
        <taxon>Leotiomycetes</taxon>
        <taxon>Erysiphales</taxon>
        <taxon>Erysiphaceae</taxon>
        <taxon>Erysiphe</taxon>
    </lineage>
</organism>
<dbReference type="PANTHER" id="PTHR48250">
    <property type="entry name" value="CUTINASE 2-RELATED"/>
    <property type="match status" value="1"/>
</dbReference>
<dbReference type="AlphaFoldDB" id="A0A420I3M3"/>
<feature type="active site" description="Proton donor/acceptor" evidence="8">
    <location>
        <position position="237"/>
    </location>
</feature>
<evidence type="ECO:0000256" key="7">
    <source>
        <dbReference type="ARBA" id="ARBA00034045"/>
    </source>
</evidence>
<gene>
    <name evidence="10" type="ORF">OnM2_020044</name>
</gene>
<dbReference type="GO" id="GO:0005576">
    <property type="term" value="C:extracellular region"/>
    <property type="evidence" value="ECO:0007669"/>
    <property type="project" value="InterPro"/>
</dbReference>
<evidence type="ECO:0000256" key="3">
    <source>
        <dbReference type="ARBA" id="ARBA00022487"/>
    </source>
</evidence>
<keyword evidence="3" id="KW-0719">Serine esterase</keyword>
<evidence type="ECO:0000256" key="6">
    <source>
        <dbReference type="ARBA" id="ARBA00023157"/>
    </source>
</evidence>
<sequence length="258" mass="28079">MAAKKLSTIKGWNDIQNKVNLKMKNLSFLSFLSLSTVFAAVRENYDAVTPQRIDAIERIFAFYQARQITATANNDTENELSGPCKPVTVIFARGTGESGNVGGRNSPGPALFSEMRMMMGSQNVAIQGVDYRADIFGYLKGGDPEGSKKYYNLTEQAASQCPDTKIVLTGYSQGAQLAHNAARWYSLNTTQRISAAVMFGDPYAEDTLGFLPSTKVLNVCHNQDVICDGVTGGAAQHLTYAKDASEAARFIMTRIMKG</sequence>
<evidence type="ECO:0000313" key="11">
    <source>
        <dbReference type="Proteomes" id="UP000286134"/>
    </source>
</evidence>
<dbReference type="SMART" id="SM01110">
    <property type="entry name" value="Cutinase"/>
    <property type="match status" value="1"/>
</dbReference>
<reference evidence="10 11" key="1">
    <citation type="journal article" date="2018" name="BMC Genomics">
        <title>Comparative genome analyses reveal sequence features reflecting distinct modes of host-adaptation between dicot and monocot powdery mildew.</title>
        <authorList>
            <person name="Wu Y."/>
            <person name="Ma X."/>
            <person name="Pan Z."/>
            <person name="Kale S.D."/>
            <person name="Song Y."/>
            <person name="King H."/>
            <person name="Zhang Q."/>
            <person name="Presley C."/>
            <person name="Deng X."/>
            <person name="Wei C.I."/>
            <person name="Xiao S."/>
        </authorList>
    </citation>
    <scope>NUCLEOTIDE SEQUENCE [LARGE SCALE GENOMIC DNA]</scope>
    <source>
        <strain evidence="10">UMSG2</strain>
    </source>
</reference>
<feature type="disulfide bond" evidence="9">
    <location>
        <begin position="84"/>
        <end position="161"/>
    </location>
</feature>
<comment type="similarity">
    <text evidence="1">Belongs to the cutinase family.</text>
</comment>
<dbReference type="PANTHER" id="PTHR48250:SF2">
    <property type="entry name" value="CUTINASE"/>
    <property type="match status" value="1"/>
</dbReference>
<dbReference type="STRING" id="212602.A0A420I3M3"/>
<dbReference type="GO" id="GO:0016052">
    <property type="term" value="P:carbohydrate catabolic process"/>
    <property type="evidence" value="ECO:0007669"/>
    <property type="project" value="TreeGrafter"/>
</dbReference>
<keyword evidence="11" id="KW-1185">Reference proteome</keyword>
<dbReference type="InterPro" id="IPR000675">
    <property type="entry name" value="Cutinase/axe"/>
</dbReference>
<feature type="disulfide bond" evidence="9">
    <location>
        <begin position="220"/>
        <end position="227"/>
    </location>
</feature>
<feature type="active site" evidence="8">
    <location>
        <position position="224"/>
    </location>
</feature>
<evidence type="ECO:0000256" key="1">
    <source>
        <dbReference type="ARBA" id="ARBA00007534"/>
    </source>
</evidence>
<dbReference type="Pfam" id="PF01083">
    <property type="entry name" value="Cutinase"/>
    <property type="match status" value="1"/>
</dbReference>
<evidence type="ECO:0000313" key="10">
    <source>
        <dbReference type="EMBL" id="RKF64277.1"/>
    </source>
</evidence>
<protein>
    <recommendedName>
        <fullName evidence="2">cutinase</fullName>
        <ecNumber evidence="2">3.1.1.74</ecNumber>
    </recommendedName>
</protein>
<comment type="catalytic activity">
    <reaction evidence="7">
        <text>cutin + H2O = cutin monomers.</text>
        <dbReference type="EC" id="3.1.1.74"/>
    </reaction>
</comment>
<evidence type="ECO:0000256" key="4">
    <source>
        <dbReference type="ARBA" id="ARBA00022729"/>
    </source>
</evidence>
<keyword evidence="6 9" id="KW-1015">Disulfide bond</keyword>
<keyword evidence="5" id="KW-0378">Hydrolase</keyword>
<feature type="active site" description="Nucleophile" evidence="8">
    <location>
        <position position="172"/>
    </location>
</feature>
<dbReference type="EMBL" id="MCFK01002001">
    <property type="protein sequence ID" value="RKF64277.1"/>
    <property type="molecule type" value="Genomic_DNA"/>
</dbReference>
<evidence type="ECO:0000256" key="5">
    <source>
        <dbReference type="ARBA" id="ARBA00022801"/>
    </source>
</evidence>
<keyword evidence="4" id="KW-0732">Signal</keyword>
<proteinExistence type="inferred from homology"/>
<evidence type="ECO:0000256" key="9">
    <source>
        <dbReference type="PIRSR" id="PIRSR611150-2"/>
    </source>
</evidence>
<comment type="caution">
    <text evidence="10">The sequence shown here is derived from an EMBL/GenBank/DDBJ whole genome shotgun (WGS) entry which is preliminary data.</text>
</comment>
<dbReference type="SUPFAM" id="SSF53474">
    <property type="entry name" value="alpha/beta-Hydrolases"/>
    <property type="match status" value="1"/>
</dbReference>
<evidence type="ECO:0000256" key="8">
    <source>
        <dbReference type="PIRSR" id="PIRSR611150-1"/>
    </source>
</evidence>
<dbReference type="OrthoDB" id="2975078at2759"/>
<evidence type="ECO:0000256" key="2">
    <source>
        <dbReference type="ARBA" id="ARBA00013095"/>
    </source>
</evidence>
<dbReference type="InterPro" id="IPR011150">
    <property type="entry name" value="Cutinase_monf"/>
</dbReference>
<dbReference type="Gene3D" id="3.40.50.1820">
    <property type="entry name" value="alpha/beta hydrolase"/>
    <property type="match status" value="1"/>
</dbReference>
<dbReference type="EC" id="3.1.1.74" evidence="2"/>
<dbReference type="PRINTS" id="PR00129">
    <property type="entry name" value="CUTINASE"/>
</dbReference>
<dbReference type="Proteomes" id="UP000286134">
    <property type="component" value="Unassembled WGS sequence"/>
</dbReference>
<name>A0A420I3M3_9PEZI</name>